<keyword evidence="2" id="KW-1185">Reference proteome</keyword>
<gene>
    <name evidence="1" type="ORF">WHI96_26590</name>
</gene>
<evidence type="ECO:0008006" key="3">
    <source>
        <dbReference type="Google" id="ProtNLM"/>
    </source>
</evidence>
<organism evidence="1 2">
    <name type="scientific">Pseudonocardia tropica</name>
    <dbReference type="NCBI Taxonomy" id="681289"/>
    <lineage>
        <taxon>Bacteria</taxon>
        <taxon>Bacillati</taxon>
        <taxon>Actinomycetota</taxon>
        <taxon>Actinomycetes</taxon>
        <taxon>Pseudonocardiales</taxon>
        <taxon>Pseudonocardiaceae</taxon>
        <taxon>Pseudonocardia</taxon>
    </lineage>
</organism>
<evidence type="ECO:0000313" key="1">
    <source>
        <dbReference type="EMBL" id="MEQ3542382.1"/>
    </source>
</evidence>
<dbReference type="EMBL" id="JBEDNP010000035">
    <property type="protein sequence ID" value="MEQ3542382.1"/>
    <property type="molecule type" value="Genomic_DNA"/>
</dbReference>
<sequence length="160" mass="17392">MNQQTAGNEGLAHLAWVFGNGWTASDVGPAMSCMEADAITAALARARYIDEAEVWLRGHAAADNEEQDTHWGMPQEALRDYVLMLAGEATIVDVLRQALVSMPSAQERELRETFPKITSKLDGVTAGQIEPGALVGALHWVYPPARSWSAAEDVMEQVLT</sequence>
<evidence type="ECO:0000313" key="2">
    <source>
        <dbReference type="Proteomes" id="UP001464923"/>
    </source>
</evidence>
<dbReference type="Proteomes" id="UP001464923">
    <property type="component" value="Unassembled WGS sequence"/>
</dbReference>
<proteinExistence type="predicted"/>
<comment type="caution">
    <text evidence="1">The sequence shown here is derived from an EMBL/GenBank/DDBJ whole genome shotgun (WGS) entry which is preliminary data.</text>
</comment>
<name>A0ABV1K2C7_9PSEU</name>
<dbReference type="RefSeq" id="WP_345645438.1">
    <property type="nucleotide sequence ID" value="NZ_BAABLY010000031.1"/>
</dbReference>
<reference evidence="1 2" key="1">
    <citation type="submission" date="2024-03" db="EMBL/GenBank/DDBJ databases">
        <title>Draft genome sequence of Pseudonocardia tropica JCM 19149.</title>
        <authorList>
            <person name="Butdee W."/>
            <person name="Duangmal K."/>
        </authorList>
    </citation>
    <scope>NUCLEOTIDE SEQUENCE [LARGE SCALE GENOMIC DNA]</scope>
    <source>
        <strain evidence="1 2">JCM 19149</strain>
    </source>
</reference>
<accession>A0ABV1K2C7</accession>
<protein>
    <recommendedName>
        <fullName evidence="3">DUF222 domain-containing protein</fullName>
    </recommendedName>
</protein>